<reference evidence="3" key="1">
    <citation type="submission" date="2023-08" db="EMBL/GenBank/DDBJ databases">
        <title>Black Yeasts Isolated from many extreme environments.</title>
        <authorList>
            <person name="Coleine C."/>
            <person name="Stajich J.E."/>
            <person name="Selbmann L."/>
        </authorList>
    </citation>
    <scope>NUCLEOTIDE SEQUENCE</scope>
    <source>
        <strain evidence="3">CCFEE 5810</strain>
    </source>
</reference>
<feature type="domain" description="REJ" evidence="2">
    <location>
        <begin position="1"/>
        <end position="55"/>
    </location>
</feature>
<dbReference type="PROSITE" id="PS51111">
    <property type="entry name" value="REJ"/>
    <property type="match status" value="1"/>
</dbReference>
<evidence type="ECO:0000259" key="2">
    <source>
        <dbReference type="PROSITE" id="PS51111"/>
    </source>
</evidence>
<evidence type="ECO:0000313" key="3">
    <source>
        <dbReference type="EMBL" id="KAK5694621.1"/>
    </source>
</evidence>
<dbReference type="EMBL" id="JAVRQU010000015">
    <property type="protein sequence ID" value="KAK5694621.1"/>
    <property type="molecule type" value="Genomic_DNA"/>
</dbReference>
<evidence type="ECO:0000256" key="1">
    <source>
        <dbReference type="SAM" id="MobiDB-lite"/>
    </source>
</evidence>
<accession>A0AAN7W5C3</accession>
<dbReference type="Proteomes" id="UP001310594">
    <property type="component" value="Unassembled WGS sequence"/>
</dbReference>
<dbReference type="GO" id="GO:0016020">
    <property type="term" value="C:membrane"/>
    <property type="evidence" value="ECO:0007669"/>
    <property type="project" value="UniProtKB-SubCell"/>
</dbReference>
<feature type="region of interest" description="Disordered" evidence="1">
    <location>
        <begin position="668"/>
        <end position="711"/>
    </location>
</feature>
<dbReference type="InterPro" id="IPR014010">
    <property type="entry name" value="REJ_dom"/>
</dbReference>
<organism evidence="3 4">
    <name type="scientific">Elasticomyces elasticus</name>
    <dbReference type="NCBI Taxonomy" id="574655"/>
    <lineage>
        <taxon>Eukaryota</taxon>
        <taxon>Fungi</taxon>
        <taxon>Dikarya</taxon>
        <taxon>Ascomycota</taxon>
        <taxon>Pezizomycotina</taxon>
        <taxon>Dothideomycetes</taxon>
        <taxon>Dothideomycetidae</taxon>
        <taxon>Mycosphaerellales</taxon>
        <taxon>Teratosphaeriaceae</taxon>
        <taxon>Elasticomyces</taxon>
    </lineage>
</organism>
<sequence>MSLSRGLTDLTTITDNFASSTLMPSFSLSSATLNTPTSLPLSGSLSSGGSLPGMTGASTLASPTSLPLSGSLSLGVPLPGMTGQSTTASPPLATSTNLACDGTQAAYNYVDPPSGNVYKVQCNTTYSGGILAVGQEPDMAACINQCSNDPSCEAAGYDASTGYCYEYNAEVPSSGTYSPSVQFAQRKIRAVVQNGVTMSYSITTVFTSNGVNVQGGTTYTYLPPTTTFNTNLLTNIPSISIGVSGGLSANIPSVSVGVSVSVPSITIGVSGGLSASFSYHLPTGIPTFSVLSLATIPLSAGPTETAVAYACPVNDGQVIAQNGLSYVLSCGGALAYGGPYAAATAANSFNDCFRQCDQSSIFQGALYCTGFTYTGAANGAGPGSCYLYDQVAQGFVAGNSSTVGAIRLVNYVQGALPTIPLSIGASVGASASVPTITNIVPSITAPLNSLTGIIPGGSGTTAAPSGTCANGGNILNGCIVASITPNPSLDLSVGVGLNGPSLSTILGVGVSATLGVSASVGLSLGLGVGLSSGLSVGLDPSLGLGLSATASAGGSVTAGSNGLGGVVSGVGSGLGGVLGGGSSPSTSSLRTTTVLSTTTITSCSSVLGGQLTCPEGASNTLLASVSTATALPGSATTVYIAFTTTVTTGAMTSSAPLPSSSTCTTLLGGVPERRDRGQRIGLPEHVYNPAGRSSDVRRIESQSGSDNDDLE</sequence>
<evidence type="ECO:0000313" key="4">
    <source>
        <dbReference type="Proteomes" id="UP001310594"/>
    </source>
</evidence>
<gene>
    <name evidence="3" type="ORF">LTR97_009211</name>
</gene>
<comment type="caution">
    <text evidence="3">The sequence shown here is derived from an EMBL/GenBank/DDBJ whole genome shotgun (WGS) entry which is preliminary data.</text>
</comment>
<name>A0AAN7W5C3_9PEZI</name>
<proteinExistence type="predicted"/>
<protein>
    <recommendedName>
        <fullName evidence="2">REJ domain-containing protein</fullName>
    </recommendedName>
</protein>
<dbReference type="AlphaFoldDB" id="A0AAN7W5C3"/>